<feature type="compositionally biased region" description="Gly residues" evidence="1">
    <location>
        <begin position="34"/>
        <end position="44"/>
    </location>
</feature>
<dbReference type="Gene3D" id="3.40.190.10">
    <property type="entry name" value="Periplasmic binding protein-like II"/>
    <property type="match status" value="1"/>
</dbReference>
<dbReference type="OrthoDB" id="2515046at2"/>
<evidence type="ECO:0000256" key="1">
    <source>
        <dbReference type="SAM" id="MobiDB-lite"/>
    </source>
</evidence>
<gene>
    <name evidence="3" type="ORF">FH969_08955</name>
</gene>
<proteinExistence type="predicted"/>
<evidence type="ECO:0000313" key="3">
    <source>
        <dbReference type="EMBL" id="TNU73896.1"/>
    </source>
</evidence>
<dbReference type="AlphaFoldDB" id="A0A5C5BBI6"/>
<protein>
    <submittedName>
        <fullName evidence="3">Sugar ABC transporter substrate-binding protein</fullName>
    </submittedName>
</protein>
<accession>A0A5C5BBI6</accession>
<dbReference type="CDD" id="cd13585">
    <property type="entry name" value="PBP2_TMBP_like"/>
    <property type="match status" value="1"/>
</dbReference>
<sequence length="455" mass="47843">MASSTRRVLTVTASAVALGLVLAACSGGSSDSGSGDGTAGGSDGGSSDALDAALEQGGTIEYWTWTPQAEEQAAAFMKAYPNVTVNVTNTGGAADHNLKLQNALTAGSGIPDVAQLEYQSVSQFQLPGSLTDLTEYGFADLEDLYTPSTWGAVTQNGGIWGLPQDSGPMALFYNEEVFTSLGIEVPTTWDEYITAGEAIKAANPDTCIVNDSGDAGFTTSMIWQAGGRPFAVDGENVTINLQDEGSKLWADTWNKIVQGGLNCEIPGWTDEWFAALSDGTIATLPTGAWMPGVFENSAPDGAGKWRVAPMPTYDGTPANAENGGSTEVVPKGAPNPELGAAFLRWLNSDPESISVFLNSGGGFPATVAELQSDEFLGFTSDYFGGQEINKVLVEGIDNVGTGWQYLPWQSYANSIVSETLGQSYLNRTDLNEGLVAWQDANVKYGEEQGFTVSTE</sequence>
<dbReference type="SUPFAM" id="SSF53850">
    <property type="entry name" value="Periplasmic binding protein-like II"/>
    <property type="match status" value="1"/>
</dbReference>
<dbReference type="Proteomes" id="UP000313849">
    <property type="component" value="Unassembled WGS sequence"/>
</dbReference>
<evidence type="ECO:0000256" key="2">
    <source>
        <dbReference type="SAM" id="SignalP"/>
    </source>
</evidence>
<dbReference type="EMBL" id="VENP01000030">
    <property type="protein sequence ID" value="TNU73896.1"/>
    <property type="molecule type" value="Genomic_DNA"/>
</dbReference>
<comment type="caution">
    <text evidence="3">The sequence shown here is derived from an EMBL/GenBank/DDBJ whole genome shotgun (WGS) entry which is preliminary data.</text>
</comment>
<dbReference type="InterPro" id="IPR006059">
    <property type="entry name" value="SBP"/>
</dbReference>
<keyword evidence="4" id="KW-1185">Reference proteome</keyword>
<keyword evidence="2" id="KW-0732">Signal</keyword>
<feature type="chain" id="PRO_5022706835" evidence="2">
    <location>
        <begin position="24"/>
        <end position="455"/>
    </location>
</feature>
<dbReference type="PANTHER" id="PTHR43649">
    <property type="entry name" value="ARABINOSE-BINDING PROTEIN-RELATED"/>
    <property type="match status" value="1"/>
</dbReference>
<feature type="region of interest" description="Disordered" evidence="1">
    <location>
        <begin position="27"/>
        <end position="50"/>
    </location>
</feature>
<evidence type="ECO:0000313" key="4">
    <source>
        <dbReference type="Proteomes" id="UP000313849"/>
    </source>
</evidence>
<dbReference type="InterPro" id="IPR050490">
    <property type="entry name" value="Bact_solute-bd_prot1"/>
</dbReference>
<reference evidence="3 4" key="1">
    <citation type="submission" date="2019-06" db="EMBL/GenBank/DDBJ databases">
        <title>Draft genome sequence of Miniimonas arenae KCTC 19750T isolated from sea sand.</title>
        <authorList>
            <person name="Park S.-J."/>
        </authorList>
    </citation>
    <scope>NUCLEOTIDE SEQUENCE [LARGE SCALE GENOMIC DNA]</scope>
    <source>
        <strain evidence="3 4">KCTC 19750</strain>
    </source>
</reference>
<name>A0A5C5BBI6_9MICO</name>
<dbReference type="PANTHER" id="PTHR43649:SF14">
    <property type="entry name" value="BLR3389 PROTEIN"/>
    <property type="match status" value="1"/>
</dbReference>
<dbReference type="RefSeq" id="WP_108718626.1">
    <property type="nucleotide sequence ID" value="NZ_DAMDJA010000148.1"/>
</dbReference>
<dbReference type="PROSITE" id="PS51257">
    <property type="entry name" value="PROKAR_LIPOPROTEIN"/>
    <property type="match status" value="1"/>
</dbReference>
<organism evidence="3 4">
    <name type="scientific">Miniimonas arenae</name>
    <dbReference type="NCBI Taxonomy" id="676201"/>
    <lineage>
        <taxon>Bacteria</taxon>
        <taxon>Bacillati</taxon>
        <taxon>Actinomycetota</taxon>
        <taxon>Actinomycetes</taxon>
        <taxon>Micrococcales</taxon>
        <taxon>Beutenbergiaceae</taxon>
        <taxon>Miniimonas</taxon>
    </lineage>
</organism>
<dbReference type="Pfam" id="PF01547">
    <property type="entry name" value="SBP_bac_1"/>
    <property type="match status" value="1"/>
</dbReference>
<feature type="signal peptide" evidence="2">
    <location>
        <begin position="1"/>
        <end position="23"/>
    </location>
</feature>